<dbReference type="SUPFAM" id="SSF51445">
    <property type="entry name" value="(Trans)glycosidases"/>
    <property type="match status" value="1"/>
</dbReference>
<dbReference type="GO" id="GO:0005576">
    <property type="term" value="C:extracellular region"/>
    <property type="evidence" value="ECO:0007669"/>
    <property type="project" value="InterPro"/>
</dbReference>
<comment type="caution">
    <text evidence="2">The sequence shown here is derived from an EMBL/GenBank/DDBJ whole genome shotgun (WGS) entry which is preliminary data.</text>
</comment>
<feature type="non-terminal residue" evidence="2">
    <location>
        <position position="236"/>
    </location>
</feature>
<name>X1S938_9ZZZZ</name>
<dbReference type="Pfam" id="PF07488">
    <property type="entry name" value="Glyco_hydro_67M"/>
    <property type="match status" value="1"/>
</dbReference>
<gene>
    <name evidence="2" type="ORF">S12H4_39968</name>
</gene>
<protein>
    <recommendedName>
        <fullName evidence="1">Glycosyl hydrolase family 67 catalytic domain-containing protein</fullName>
    </recommendedName>
</protein>
<reference evidence="2" key="1">
    <citation type="journal article" date="2014" name="Front. Microbiol.">
        <title>High frequency of phylogenetically diverse reductive dehalogenase-homologous genes in deep subseafloor sedimentary metagenomes.</title>
        <authorList>
            <person name="Kawai M."/>
            <person name="Futagami T."/>
            <person name="Toyoda A."/>
            <person name="Takaki Y."/>
            <person name="Nishi S."/>
            <person name="Hori S."/>
            <person name="Arai W."/>
            <person name="Tsubouchi T."/>
            <person name="Morono Y."/>
            <person name="Uchiyama I."/>
            <person name="Ito T."/>
            <person name="Fujiyama A."/>
            <person name="Inagaki F."/>
            <person name="Takami H."/>
        </authorList>
    </citation>
    <scope>NUCLEOTIDE SEQUENCE</scope>
    <source>
        <strain evidence="2">Expedition CK06-06</strain>
    </source>
</reference>
<evidence type="ECO:0000259" key="1">
    <source>
        <dbReference type="Pfam" id="PF07488"/>
    </source>
</evidence>
<dbReference type="EMBL" id="BARW01024216">
    <property type="protein sequence ID" value="GAI89552.1"/>
    <property type="molecule type" value="Genomic_DNA"/>
</dbReference>
<organism evidence="2">
    <name type="scientific">marine sediment metagenome</name>
    <dbReference type="NCBI Taxonomy" id="412755"/>
    <lineage>
        <taxon>unclassified sequences</taxon>
        <taxon>metagenomes</taxon>
        <taxon>ecological metagenomes</taxon>
    </lineage>
</organism>
<dbReference type="GO" id="GO:0045493">
    <property type="term" value="P:xylan catabolic process"/>
    <property type="evidence" value="ECO:0007669"/>
    <property type="project" value="InterPro"/>
</dbReference>
<dbReference type="GO" id="GO:0046559">
    <property type="term" value="F:alpha-glucuronidase activity"/>
    <property type="evidence" value="ECO:0007669"/>
    <property type="project" value="InterPro"/>
</dbReference>
<proteinExistence type="predicted"/>
<dbReference type="InterPro" id="IPR011100">
    <property type="entry name" value="Glyco_hydro_67_cat"/>
</dbReference>
<feature type="domain" description="Glycosyl hydrolase family 67 catalytic" evidence="1">
    <location>
        <begin position="5"/>
        <end position="60"/>
    </location>
</feature>
<accession>X1S938</accession>
<dbReference type="Gene3D" id="3.20.20.80">
    <property type="entry name" value="Glycosidases"/>
    <property type="match status" value="1"/>
</dbReference>
<evidence type="ECO:0000313" key="2">
    <source>
        <dbReference type="EMBL" id="GAI89552.1"/>
    </source>
</evidence>
<sequence>MADAGNIIIQSKCVPHDWQPYYPNNPIIGVFPNNRQIIEFDCSSEFTGKNKIPFASAQYFTRRFKYGLQFPEVKGYIARLDHGGHDGFFTPNNINTYTLHRLSADSSLTSDEIWKDWAETKYGKKAAPYAIKVLYPSEVIIKKTLYHLEFWITNKSYLPTFSYGDGHISSRTIAKWKPNESKYKILEKKLNHPDAEIYEKLLAEKGEAIVMIQKALVNLREGKSTKSLSYLFSNHF</sequence>
<dbReference type="InterPro" id="IPR017853">
    <property type="entry name" value="GH"/>
</dbReference>
<dbReference type="AlphaFoldDB" id="X1S938"/>